<evidence type="ECO:0000313" key="10">
    <source>
        <dbReference type="Proteomes" id="UP000623129"/>
    </source>
</evidence>
<keyword evidence="2" id="KW-1003">Cell membrane</keyword>
<reference evidence="9" key="1">
    <citation type="submission" date="2020-01" db="EMBL/GenBank/DDBJ databases">
        <title>Genome sequence of Kobresia littledalei, the first chromosome-level genome in the family Cyperaceae.</title>
        <authorList>
            <person name="Qu G."/>
        </authorList>
    </citation>
    <scope>NUCLEOTIDE SEQUENCE</scope>
    <source>
        <strain evidence="9">C.B.Clarke</strain>
        <tissue evidence="9">Leaf</tissue>
    </source>
</reference>
<sequence>MDLEQHKMNGEDNYYSNEMDFVHEADQWTEALPNQVDTFYFIKYRSHKDPKIMRNVAHFNFEIQRKGEEIDRLNEALKTIEVKHNSIRNILHVNSFWENYYGMVADSKSKELARIQDFLRKDAKNNRMKLHLSEEEELLKSIKTLNHHVQYKMMSAYEEKKLLKKIKEIEATRETIMANVYLEAKQNQEKEEKENQRLFNKIVDAPVKVWVKSQVKSIKIMKEMQLERMEKVKHFRKDLNALGTEIRLLKERINTANSKMEKAREVLLKTEKFRLEDYFHFVS</sequence>
<dbReference type="EMBL" id="SWLB01000010">
    <property type="protein sequence ID" value="KAF3333358.1"/>
    <property type="molecule type" value="Genomic_DNA"/>
</dbReference>
<gene>
    <name evidence="9" type="ORF">FCM35_KLT01049</name>
</gene>
<keyword evidence="10" id="KW-1185">Reference proteome</keyword>
<comment type="subcellular location">
    <subcellularLocation>
        <location evidence="1">Cell membrane</location>
        <topology evidence="1">Single-pass membrane protein</topology>
    </subcellularLocation>
</comment>
<dbReference type="PANTHER" id="PTHR32219">
    <property type="entry name" value="RNA-BINDING PROTEIN YLMH-RELATED"/>
    <property type="match status" value="1"/>
</dbReference>
<name>A0A833VSH6_9POAL</name>
<keyword evidence="3" id="KW-0812">Transmembrane</keyword>
<evidence type="ECO:0000256" key="5">
    <source>
        <dbReference type="ARBA" id="ARBA00023054"/>
    </source>
</evidence>
<evidence type="ECO:0000256" key="8">
    <source>
        <dbReference type="SAM" id="Coils"/>
    </source>
</evidence>
<evidence type="ECO:0000256" key="1">
    <source>
        <dbReference type="ARBA" id="ARBA00004162"/>
    </source>
</evidence>
<comment type="similarity">
    <text evidence="7">Belongs to the plant Proton pump-interactor protein family.</text>
</comment>
<evidence type="ECO:0000256" key="2">
    <source>
        <dbReference type="ARBA" id="ARBA00022475"/>
    </source>
</evidence>
<keyword evidence="6" id="KW-0472">Membrane</keyword>
<dbReference type="PANTHER" id="PTHR32219:SF21">
    <property type="entry name" value="PROTON PUMP-INTERACTOR 1-LIKE"/>
    <property type="match status" value="1"/>
</dbReference>
<dbReference type="AlphaFoldDB" id="A0A833VSH6"/>
<keyword evidence="4" id="KW-1133">Transmembrane helix</keyword>
<evidence type="ECO:0000256" key="3">
    <source>
        <dbReference type="ARBA" id="ARBA00022692"/>
    </source>
</evidence>
<evidence type="ECO:0000256" key="6">
    <source>
        <dbReference type="ARBA" id="ARBA00023136"/>
    </source>
</evidence>
<evidence type="ECO:0000256" key="7">
    <source>
        <dbReference type="ARBA" id="ARBA00038080"/>
    </source>
</evidence>
<comment type="caution">
    <text evidence="9">The sequence shown here is derived from an EMBL/GenBank/DDBJ whole genome shotgun (WGS) entry which is preliminary data.</text>
</comment>
<dbReference type="GO" id="GO:0005886">
    <property type="term" value="C:plasma membrane"/>
    <property type="evidence" value="ECO:0007669"/>
    <property type="project" value="UniProtKB-SubCell"/>
</dbReference>
<accession>A0A833VSH6</accession>
<organism evidence="9 10">
    <name type="scientific">Carex littledalei</name>
    <dbReference type="NCBI Taxonomy" id="544730"/>
    <lineage>
        <taxon>Eukaryota</taxon>
        <taxon>Viridiplantae</taxon>
        <taxon>Streptophyta</taxon>
        <taxon>Embryophyta</taxon>
        <taxon>Tracheophyta</taxon>
        <taxon>Spermatophyta</taxon>
        <taxon>Magnoliopsida</taxon>
        <taxon>Liliopsida</taxon>
        <taxon>Poales</taxon>
        <taxon>Cyperaceae</taxon>
        <taxon>Cyperoideae</taxon>
        <taxon>Cariceae</taxon>
        <taxon>Carex</taxon>
        <taxon>Carex subgen. Euthyceras</taxon>
    </lineage>
</organism>
<dbReference type="InterPro" id="IPR055282">
    <property type="entry name" value="PPI1-4"/>
</dbReference>
<keyword evidence="5 8" id="KW-0175">Coiled coil</keyword>
<evidence type="ECO:0000313" key="9">
    <source>
        <dbReference type="EMBL" id="KAF3333358.1"/>
    </source>
</evidence>
<feature type="coiled-coil region" evidence="8">
    <location>
        <begin position="239"/>
        <end position="266"/>
    </location>
</feature>
<dbReference type="OrthoDB" id="656882at2759"/>
<proteinExistence type="inferred from homology"/>
<dbReference type="Proteomes" id="UP000623129">
    <property type="component" value="Unassembled WGS sequence"/>
</dbReference>
<protein>
    <submittedName>
        <fullName evidence="9">Proton pump-interactor 1</fullName>
    </submittedName>
</protein>
<evidence type="ECO:0000256" key="4">
    <source>
        <dbReference type="ARBA" id="ARBA00022989"/>
    </source>
</evidence>